<evidence type="ECO:0000259" key="10">
    <source>
        <dbReference type="Pfam" id="PF02910"/>
    </source>
</evidence>
<sequence length="540" mass="59559">MTESFYTPDVVIVGGGIAGLTVALNLAPRKVCVITKNTLGVNTSSGWAQGGIAAPIDKKDSHESHIKDTLETAKGLADEIVVKTIVNESLNVVKELEKIGVQFDKNSDGSFNLGLEGAHSFNRIVRSKGDSSGIEIMRGLIGKVETSDHITVLENVSIDSIISENNTIYGVIGRLTEKNIPDNHVIIQSPQVVLATGGLGGIFANTTNPRSSYGEGIALAAQAGAILTDMEFIQFHPTGLDFGIDPTPLATEAIRGEGAYLVNQNNERFMVEIHPKNDLAPRDIIAQNIFKQIEKGNSVFLDCRHNIISNFKERFPQVYSYCIKADIDPKNELIPIIPVAHYHIGGVKTDLKGKSSLEGLWSCGEVAATHIHGANRLASNSLLESLVFAKIVAQEINNQPLKIIKKPLSPSFIKTYKEKTKNKFRAKKYIWQLRSSMMRNLGIVRNQNSILRGLSDIIKIERESRGLSAKLNDMILVCKFIIIGAYKRMESRGCHLRSDFLETKPEFLNHIDQTQSSLEKNIQEILENQKINLKEQNLVS</sequence>
<dbReference type="PIRSF" id="PIRSF000171">
    <property type="entry name" value="SDHA_APRA_LASPO"/>
    <property type="match status" value="1"/>
</dbReference>
<protein>
    <recommendedName>
        <fullName evidence="4">L-aspartate oxidase</fullName>
        <ecNumber evidence="4">1.4.3.16</ecNumber>
    </recommendedName>
</protein>
<dbReference type="UniPathway" id="UPA00253">
    <property type="reaction ID" value="UER00326"/>
</dbReference>
<dbReference type="EC" id="1.4.3.16" evidence="4"/>
<dbReference type="Gene3D" id="3.90.700.10">
    <property type="entry name" value="Succinate dehydrogenase/fumarate reductase flavoprotein, catalytic domain"/>
    <property type="match status" value="1"/>
</dbReference>
<dbReference type="Pfam" id="PF02910">
    <property type="entry name" value="Succ_DH_flav_C"/>
    <property type="match status" value="1"/>
</dbReference>
<evidence type="ECO:0000256" key="1">
    <source>
        <dbReference type="ARBA" id="ARBA00001974"/>
    </source>
</evidence>
<evidence type="ECO:0000256" key="2">
    <source>
        <dbReference type="ARBA" id="ARBA00004950"/>
    </source>
</evidence>
<dbReference type="PRINTS" id="PR00368">
    <property type="entry name" value="FADPNR"/>
</dbReference>
<comment type="similarity">
    <text evidence="3">Belongs to the FAD-dependent oxidoreductase 2 family. NadB subfamily.</text>
</comment>
<evidence type="ECO:0000256" key="4">
    <source>
        <dbReference type="ARBA" id="ARBA00012173"/>
    </source>
</evidence>
<dbReference type="NCBIfam" id="TIGR00551">
    <property type="entry name" value="nadB"/>
    <property type="match status" value="1"/>
</dbReference>
<evidence type="ECO:0000256" key="8">
    <source>
        <dbReference type="ARBA" id="ARBA00023002"/>
    </source>
</evidence>
<dbReference type="Gene3D" id="3.50.50.60">
    <property type="entry name" value="FAD/NAD(P)-binding domain"/>
    <property type="match status" value="1"/>
</dbReference>
<dbReference type="SUPFAM" id="SSF51905">
    <property type="entry name" value="FAD/NAD(P)-binding domain"/>
    <property type="match status" value="1"/>
</dbReference>
<evidence type="ECO:0000313" key="11">
    <source>
        <dbReference type="EMBL" id="SVA89539.1"/>
    </source>
</evidence>
<dbReference type="InterPro" id="IPR037099">
    <property type="entry name" value="Fum_R/Succ_DH_flav-like_C_sf"/>
</dbReference>
<evidence type="ECO:0000259" key="9">
    <source>
        <dbReference type="Pfam" id="PF00890"/>
    </source>
</evidence>
<dbReference type="PANTHER" id="PTHR42716:SF2">
    <property type="entry name" value="L-ASPARTATE OXIDASE, CHLOROPLASTIC"/>
    <property type="match status" value="1"/>
</dbReference>
<dbReference type="AlphaFoldDB" id="A0A381ZK29"/>
<keyword evidence="8" id="KW-0560">Oxidoreductase</keyword>
<keyword evidence="7" id="KW-0274">FAD</keyword>
<dbReference type="Gene3D" id="1.20.58.100">
    <property type="entry name" value="Fumarate reductase/succinate dehydrogenase flavoprotein-like, C-terminal domain"/>
    <property type="match status" value="1"/>
</dbReference>
<evidence type="ECO:0000256" key="7">
    <source>
        <dbReference type="ARBA" id="ARBA00022827"/>
    </source>
</evidence>
<dbReference type="InterPro" id="IPR015939">
    <property type="entry name" value="Fum_Rdtase/Succ_DH_flav-like_C"/>
</dbReference>
<gene>
    <name evidence="11" type="ORF">METZ01_LOCUS142393</name>
</gene>
<dbReference type="InterPro" id="IPR027477">
    <property type="entry name" value="Succ_DH/fumarate_Rdtase_cat_sf"/>
</dbReference>
<keyword evidence="6" id="KW-0662">Pyridine nucleotide biosynthesis</keyword>
<evidence type="ECO:0000256" key="5">
    <source>
        <dbReference type="ARBA" id="ARBA00022630"/>
    </source>
</evidence>
<dbReference type="SUPFAM" id="SSF56425">
    <property type="entry name" value="Succinate dehydrogenase/fumarate reductase flavoprotein, catalytic domain"/>
    <property type="match status" value="1"/>
</dbReference>
<dbReference type="InterPro" id="IPR036188">
    <property type="entry name" value="FAD/NAD-bd_sf"/>
</dbReference>
<comment type="pathway">
    <text evidence="2">Cofactor biosynthesis; NAD(+) biosynthesis; iminoaspartate from L-aspartate (oxidase route): step 1/1.</text>
</comment>
<dbReference type="InterPro" id="IPR005288">
    <property type="entry name" value="NadB"/>
</dbReference>
<dbReference type="PANTHER" id="PTHR42716">
    <property type="entry name" value="L-ASPARTATE OXIDASE"/>
    <property type="match status" value="1"/>
</dbReference>
<dbReference type="Pfam" id="PF00890">
    <property type="entry name" value="FAD_binding_2"/>
    <property type="match status" value="1"/>
</dbReference>
<dbReference type="GO" id="GO:0008734">
    <property type="term" value="F:L-aspartate oxidase activity"/>
    <property type="evidence" value="ECO:0007669"/>
    <property type="project" value="UniProtKB-EC"/>
</dbReference>
<accession>A0A381ZK29</accession>
<name>A0A381ZK29_9ZZZZ</name>
<dbReference type="GO" id="GO:0034628">
    <property type="term" value="P:'de novo' NAD+ biosynthetic process from L-aspartate"/>
    <property type="evidence" value="ECO:0007669"/>
    <property type="project" value="TreeGrafter"/>
</dbReference>
<organism evidence="11">
    <name type="scientific">marine metagenome</name>
    <dbReference type="NCBI Taxonomy" id="408172"/>
    <lineage>
        <taxon>unclassified sequences</taxon>
        <taxon>metagenomes</taxon>
        <taxon>ecological metagenomes</taxon>
    </lineage>
</organism>
<reference evidence="11" key="1">
    <citation type="submission" date="2018-05" db="EMBL/GenBank/DDBJ databases">
        <authorList>
            <person name="Lanie J.A."/>
            <person name="Ng W.-L."/>
            <person name="Kazmierczak K.M."/>
            <person name="Andrzejewski T.M."/>
            <person name="Davidsen T.M."/>
            <person name="Wayne K.J."/>
            <person name="Tettelin H."/>
            <person name="Glass J.I."/>
            <person name="Rusch D."/>
            <person name="Podicherti R."/>
            <person name="Tsui H.-C.T."/>
            <person name="Winkler M.E."/>
        </authorList>
    </citation>
    <scope>NUCLEOTIDE SEQUENCE</scope>
</reference>
<dbReference type="EMBL" id="UINC01021617">
    <property type="protein sequence ID" value="SVA89539.1"/>
    <property type="molecule type" value="Genomic_DNA"/>
</dbReference>
<feature type="domain" description="FAD-dependent oxidoreductase 2 FAD-binding" evidence="9">
    <location>
        <begin position="9"/>
        <end position="382"/>
    </location>
</feature>
<feature type="domain" description="Fumarate reductase/succinate dehydrogenase flavoprotein-like C-terminal" evidence="10">
    <location>
        <begin position="433"/>
        <end position="510"/>
    </location>
</feature>
<dbReference type="NCBIfam" id="NF005701">
    <property type="entry name" value="PRK07512.1"/>
    <property type="match status" value="1"/>
</dbReference>
<dbReference type="SUPFAM" id="SSF46977">
    <property type="entry name" value="Succinate dehydrogenase/fumarate reductase flavoprotein C-terminal domain"/>
    <property type="match status" value="1"/>
</dbReference>
<dbReference type="FunFam" id="3.90.700.10:FF:000002">
    <property type="entry name" value="L-aspartate oxidase"/>
    <property type="match status" value="1"/>
</dbReference>
<keyword evidence="5" id="KW-0285">Flavoprotein</keyword>
<evidence type="ECO:0000256" key="6">
    <source>
        <dbReference type="ARBA" id="ARBA00022642"/>
    </source>
</evidence>
<proteinExistence type="inferred from homology"/>
<comment type="cofactor">
    <cofactor evidence="1">
        <name>FAD</name>
        <dbReference type="ChEBI" id="CHEBI:57692"/>
    </cofactor>
</comment>
<dbReference type="InterPro" id="IPR003953">
    <property type="entry name" value="FAD-dep_OxRdtase_2_FAD-bd"/>
</dbReference>
<evidence type="ECO:0000256" key="3">
    <source>
        <dbReference type="ARBA" id="ARBA00008562"/>
    </source>
</evidence>